<feature type="domain" description="Pseudouridine synthase RsuA/RluA-like" evidence="6">
    <location>
        <begin position="92"/>
        <end position="242"/>
    </location>
</feature>
<proteinExistence type="inferred from homology"/>
<comment type="similarity">
    <text evidence="2 5">Belongs to the pseudouridine synthase RluA family.</text>
</comment>
<dbReference type="InterPro" id="IPR006145">
    <property type="entry name" value="PsdUridine_synth_RsuA/RluA"/>
</dbReference>
<dbReference type="EMBL" id="WOAA01000005">
    <property type="protein sequence ID" value="MUG66079.1"/>
    <property type="molecule type" value="Genomic_DNA"/>
</dbReference>
<evidence type="ECO:0000259" key="6">
    <source>
        <dbReference type="Pfam" id="PF00849"/>
    </source>
</evidence>
<keyword evidence="3 5" id="KW-0413">Isomerase</keyword>
<evidence type="ECO:0000256" key="1">
    <source>
        <dbReference type="ARBA" id="ARBA00000073"/>
    </source>
</evidence>
<comment type="function">
    <text evidence="5">Responsible for synthesis of pseudouridine from uracil.</text>
</comment>
<dbReference type="Gene3D" id="3.10.290.10">
    <property type="entry name" value="RNA-binding S4 domain"/>
    <property type="match status" value="1"/>
</dbReference>
<dbReference type="Gene3D" id="3.30.2350.10">
    <property type="entry name" value="Pseudouridine synthase"/>
    <property type="match status" value="1"/>
</dbReference>
<dbReference type="InterPro" id="IPR020103">
    <property type="entry name" value="PsdUridine_synth_cat_dom_sf"/>
</dbReference>
<evidence type="ECO:0000313" key="8">
    <source>
        <dbReference type="Proteomes" id="UP000435177"/>
    </source>
</evidence>
<evidence type="ECO:0000313" key="7">
    <source>
        <dbReference type="EMBL" id="MUG66079.1"/>
    </source>
</evidence>
<dbReference type="PANTHER" id="PTHR21600:SF44">
    <property type="entry name" value="RIBOSOMAL LARGE SUBUNIT PSEUDOURIDINE SYNTHASE D"/>
    <property type="match status" value="1"/>
</dbReference>
<reference evidence="7 8" key="1">
    <citation type="submission" date="2019-11" db="EMBL/GenBank/DDBJ databases">
        <title>Draft genome sequences of five Paenibacillus species of dairy origin.</title>
        <authorList>
            <person name="Olajide A.M."/>
            <person name="Chen S."/>
            <person name="Lapointe G."/>
        </authorList>
    </citation>
    <scope>NUCLEOTIDE SEQUENCE [LARGE SCALE GENOMIC DNA]</scope>
    <source>
        <strain evidence="7 8">3CS1</strain>
    </source>
</reference>
<dbReference type="Pfam" id="PF00849">
    <property type="entry name" value="PseudoU_synth_2"/>
    <property type="match status" value="1"/>
</dbReference>
<comment type="catalytic activity">
    <reaction evidence="1 5">
        <text>a uridine in RNA = a pseudouridine in RNA</text>
        <dbReference type="Rhea" id="RHEA:48348"/>
        <dbReference type="Rhea" id="RHEA-COMP:12068"/>
        <dbReference type="Rhea" id="RHEA-COMP:12069"/>
        <dbReference type="ChEBI" id="CHEBI:65314"/>
        <dbReference type="ChEBI" id="CHEBI:65315"/>
    </reaction>
</comment>
<dbReference type="CDD" id="cd00165">
    <property type="entry name" value="S4"/>
    <property type="match status" value="1"/>
</dbReference>
<evidence type="ECO:0000256" key="2">
    <source>
        <dbReference type="ARBA" id="ARBA00010876"/>
    </source>
</evidence>
<dbReference type="RefSeq" id="WP_095398939.1">
    <property type="nucleotide sequence ID" value="NZ_WOAA01000005.1"/>
</dbReference>
<gene>
    <name evidence="7" type="ORF">GNP94_08645</name>
</gene>
<dbReference type="CDD" id="cd02869">
    <property type="entry name" value="PseudoU_synth_RluA_like"/>
    <property type="match status" value="1"/>
</dbReference>
<dbReference type="PANTHER" id="PTHR21600">
    <property type="entry name" value="MITOCHONDRIAL RNA PSEUDOURIDINE SYNTHASE"/>
    <property type="match status" value="1"/>
</dbReference>
<dbReference type="InterPro" id="IPR050188">
    <property type="entry name" value="RluA_PseudoU_synthase"/>
</dbReference>
<dbReference type="InterPro" id="IPR006225">
    <property type="entry name" value="PsdUridine_synth_RluC/D"/>
</dbReference>
<organism evidence="7 8">
    <name type="scientific">Paenibacillus campinasensis</name>
    <dbReference type="NCBI Taxonomy" id="66347"/>
    <lineage>
        <taxon>Bacteria</taxon>
        <taxon>Bacillati</taxon>
        <taxon>Bacillota</taxon>
        <taxon>Bacilli</taxon>
        <taxon>Bacillales</taxon>
        <taxon>Paenibacillaceae</taxon>
        <taxon>Paenibacillus</taxon>
    </lineage>
</organism>
<evidence type="ECO:0000256" key="3">
    <source>
        <dbReference type="ARBA" id="ARBA00023235"/>
    </source>
</evidence>
<accession>A0ABW9T1X8</accession>
<comment type="caution">
    <text evidence="7">The sequence shown here is derived from an EMBL/GenBank/DDBJ whole genome shotgun (WGS) entry which is preliminary data.</text>
</comment>
<sequence length="345" mass="38771">MEDYYPPIAYTVPDKDGGMLLKTVLQQRMGISRKLLSRLKLTEQGIQLNGKRVYISEKVKPGDLVEIRMQQEVSDDILPQPMTLDILYEDDHLLVVNKEAGIIVHPTHGHYTGTLANGIVHYWQSRGWKYRFRAIHRLDQETSGVLAIAKNPFVHQHVSEQMIAGTVDKRYLALVHNAPDPAVGTVDGPIDRDPEELHRRIITADGYPSLTRYEVREEYDGASLVALKLETGRTHQIRVHMTSIGCPLIGDRMYRHPLYSSRGIDGPGKADTSLQVEGMDDSRAEAASSPALARVMALDESISRQALHAASLTLVHPMTREQMTFSAPMPEDMAALQQRLQQRVR</sequence>
<keyword evidence="4" id="KW-0694">RNA-binding</keyword>
<evidence type="ECO:0000256" key="5">
    <source>
        <dbReference type="RuleBase" id="RU362028"/>
    </source>
</evidence>
<dbReference type="EC" id="5.4.99.-" evidence="5"/>
<keyword evidence="8" id="KW-1185">Reference proteome</keyword>
<evidence type="ECO:0000256" key="4">
    <source>
        <dbReference type="PROSITE-ProRule" id="PRU00182"/>
    </source>
</evidence>
<dbReference type="InterPro" id="IPR036986">
    <property type="entry name" value="S4_RNA-bd_sf"/>
</dbReference>
<dbReference type="PROSITE" id="PS50889">
    <property type="entry name" value="S4"/>
    <property type="match status" value="1"/>
</dbReference>
<dbReference type="NCBIfam" id="TIGR00005">
    <property type="entry name" value="rluA_subfam"/>
    <property type="match status" value="1"/>
</dbReference>
<dbReference type="Proteomes" id="UP000435177">
    <property type="component" value="Unassembled WGS sequence"/>
</dbReference>
<name>A0ABW9T1X8_9BACL</name>
<protein>
    <recommendedName>
        <fullName evidence="5">Pseudouridine synthase</fullName>
        <ecNumber evidence="5">5.4.99.-</ecNumber>
    </recommendedName>
</protein>
<dbReference type="SUPFAM" id="SSF55120">
    <property type="entry name" value="Pseudouridine synthase"/>
    <property type="match status" value="1"/>
</dbReference>